<evidence type="ECO:0000313" key="4">
    <source>
        <dbReference type="Proteomes" id="UP000290624"/>
    </source>
</evidence>
<comment type="caution">
    <text evidence="3">The sequence shown here is derived from an EMBL/GenBank/DDBJ whole genome shotgun (WGS) entry which is preliminary data.</text>
</comment>
<keyword evidence="2" id="KW-0472">Membrane</keyword>
<evidence type="ECO:0000313" key="3">
    <source>
        <dbReference type="EMBL" id="RXW32979.1"/>
    </source>
</evidence>
<sequence length="336" mass="34676">MRPPDGEPGAPDTLASVRLRAQNRIVTGALLLLLLLVVAGALWSAPPARAEEPLRLAASSQPLGMATDHARGRYWVLDKSSGRLTLTAIKPDGTVEGTMNSRDNLTNAQALAFDSGEAYVGDIGGKRAQVTVYQVTEPWPGTEILKAIAYPLTYPDGSHDAAAILVDGSHRISVVTKGPNPGIYQAVPTPSRDTPSPLTRVANAPDGVTDAVVLQDGRLVLRTATTIYALDATSYATLGQADIGVTERGQSITESITAGQVLTAAGPSGVVTSLAVPGPAPATPQNPATRSANPQTQATTDPAENRTFAQTGTTTSVAIAAGLAAVAGLVVVLRRR</sequence>
<organism evidence="3 4">
    <name type="scientific">Propioniciclava flava</name>
    <dbReference type="NCBI Taxonomy" id="2072026"/>
    <lineage>
        <taxon>Bacteria</taxon>
        <taxon>Bacillati</taxon>
        <taxon>Actinomycetota</taxon>
        <taxon>Actinomycetes</taxon>
        <taxon>Propionibacteriales</taxon>
        <taxon>Propionibacteriaceae</taxon>
        <taxon>Propioniciclava</taxon>
    </lineage>
</organism>
<evidence type="ECO:0000256" key="2">
    <source>
        <dbReference type="SAM" id="Phobius"/>
    </source>
</evidence>
<keyword evidence="4" id="KW-1185">Reference proteome</keyword>
<accession>A0A4Q2EI29</accession>
<dbReference type="NCBIfam" id="TIGR01167">
    <property type="entry name" value="LPXTG_anchor"/>
    <property type="match status" value="1"/>
</dbReference>
<name>A0A4Q2EI29_9ACTN</name>
<keyword evidence="2" id="KW-0812">Transmembrane</keyword>
<protein>
    <recommendedName>
        <fullName evidence="5">LPXTG cell wall anchor domain-containing protein</fullName>
    </recommendedName>
</protein>
<feature type="compositionally biased region" description="Polar residues" evidence="1">
    <location>
        <begin position="285"/>
        <end position="305"/>
    </location>
</feature>
<feature type="transmembrane region" description="Helical" evidence="2">
    <location>
        <begin position="315"/>
        <end position="333"/>
    </location>
</feature>
<feature type="transmembrane region" description="Helical" evidence="2">
    <location>
        <begin position="25"/>
        <end position="45"/>
    </location>
</feature>
<dbReference type="SUPFAM" id="SSF63825">
    <property type="entry name" value="YWTD domain"/>
    <property type="match status" value="1"/>
</dbReference>
<feature type="region of interest" description="Disordered" evidence="1">
    <location>
        <begin position="276"/>
        <end position="305"/>
    </location>
</feature>
<dbReference type="EMBL" id="PPCV01000002">
    <property type="protein sequence ID" value="RXW32979.1"/>
    <property type="molecule type" value="Genomic_DNA"/>
</dbReference>
<evidence type="ECO:0000256" key="1">
    <source>
        <dbReference type="SAM" id="MobiDB-lite"/>
    </source>
</evidence>
<dbReference type="Proteomes" id="UP000290624">
    <property type="component" value="Unassembled WGS sequence"/>
</dbReference>
<evidence type="ECO:0008006" key="5">
    <source>
        <dbReference type="Google" id="ProtNLM"/>
    </source>
</evidence>
<reference evidence="3 4" key="1">
    <citation type="submission" date="2018-01" db="EMBL/GenBank/DDBJ databases">
        <title>Lactibacter flavus gen. nov., sp. nov., a novel bacterium of the family Propionibacteriaceae isolated from raw milk and dairy products.</title>
        <authorList>
            <person name="Wenning M."/>
            <person name="Breitenwieser F."/>
            <person name="Huptas C."/>
            <person name="von Neubeck M."/>
            <person name="Busse H.-J."/>
            <person name="Scherer S."/>
        </authorList>
    </citation>
    <scope>NUCLEOTIDE SEQUENCE [LARGE SCALE GENOMIC DNA]</scope>
    <source>
        <strain evidence="3 4">VG341</strain>
    </source>
</reference>
<keyword evidence="2" id="KW-1133">Transmembrane helix</keyword>
<proteinExistence type="predicted"/>
<dbReference type="AlphaFoldDB" id="A0A4Q2EI29"/>
<gene>
    <name evidence="3" type="ORF">C1706_03640</name>
</gene>